<proteinExistence type="predicted"/>
<dbReference type="Proteomes" id="UP000054564">
    <property type="component" value="Unassembled WGS sequence"/>
</dbReference>
<comment type="caution">
    <text evidence="2">The sequence shown here is derived from an EMBL/GenBank/DDBJ whole genome shotgun (WGS) entry which is preliminary data.</text>
</comment>
<feature type="region of interest" description="Disordered" evidence="1">
    <location>
        <begin position="170"/>
        <end position="195"/>
    </location>
</feature>
<gene>
    <name evidence="2" type="ORF">PSTG_06900</name>
</gene>
<evidence type="ECO:0000313" key="3">
    <source>
        <dbReference type="Proteomes" id="UP000054564"/>
    </source>
</evidence>
<evidence type="ECO:0000256" key="1">
    <source>
        <dbReference type="SAM" id="MobiDB-lite"/>
    </source>
</evidence>
<organism evidence="2 3">
    <name type="scientific">Puccinia striiformis f. sp. tritici PST-78</name>
    <dbReference type="NCBI Taxonomy" id="1165861"/>
    <lineage>
        <taxon>Eukaryota</taxon>
        <taxon>Fungi</taxon>
        <taxon>Dikarya</taxon>
        <taxon>Basidiomycota</taxon>
        <taxon>Pucciniomycotina</taxon>
        <taxon>Pucciniomycetes</taxon>
        <taxon>Pucciniales</taxon>
        <taxon>Pucciniaceae</taxon>
        <taxon>Puccinia</taxon>
    </lineage>
</organism>
<dbReference type="AlphaFoldDB" id="A0A0L0VKR4"/>
<feature type="region of interest" description="Disordered" evidence="1">
    <location>
        <begin position="1"/>
        <end position="73"/>
    </location>
</feature>
<accession>A0A0L0VKR4</accession>
<protein>
    <submittedName>
        <fullName evidence="2">Uncharacterized protein</fullName>
    </submittedName>
</protein>
<dbReference type="EMBL" id="AJIL01000042">
    <property type="protein sequence ID" value="KNE99811.1"/>
    <property type="molecule type" value="Genomic_DNA"/>
</dbReference>
<sequence length="195" mass="21248">MVSESLQSNTQTRTSPVPTNQTKHQKNTGQPARGQGSATRGQRGASSGRGGGIVGRQGSHSGQCSTHLDEDKSNESDYIPIGFTLDNFKSQLGNWTKPSLRQVLSKSSKNNSNRVPPKVHKARHSTAVFNAFFETLKYQFVEYLSIRKYSTGRTVKWPVRSAVMPTNLDPRFSATKRPNGKGAGVILPSKGGIMT</sequence>
<keyword evidence="3" id="KW-1185">Reference proteome</keyword>
<feature type="compositionally biased region" description="Low complexity" evidence="1">
    <location>
        <begin position="36"/>
        <end position="46"/>
    </location>
</feature>
<reference evidence="3" key="1">
    <citation type="submission" date="2014-03" db="EMBL/GenBank/DDBJ databases">
        <title>The Genome Sequence of Puccinia striiformis f. sp. tritici PST-78.</title>
        <authorList>
            <consortium name="The Broad Institute Genome Sequencing Platform"/>
            <person name="Cuomo C."/>
            <person name="Hulbert S."/>
            <person name="Chen X."/>
            <person name="Walker B."/>
            <person name="Young S.K."/>
            <person name="Zeng Q."/>
            <person name="Gargeya S."/>
            <person name="Fitzgerald M."/>
            <person name="Haas B."/>
            <person name="Abouelleil A."/>
            <person name="Alvarado L."/>
            <person name="Arachchi H.M."/>
            <person name="Berlin A.M."/>
            <person name="Chapman S.B."/>
            <person name="Goldberg J."/>
            <person name="Griggs A."/>
            <person name="Gujja S."/>
            <person name="Hansen M."/>
            <person name="Howarth C."/>
            <person name="Imamovic A."/>
            <person name="Larimer J."/>
            <person name="McCowan C."/>
            <person name="Montmayeur A."/>
            <person name="Murphy C."/>
            <person name="Neiman D."/>
            <person name="Pearson M."/>
            <person name="Priest M."/>
            <person name="Roberts A."/>
            <person name="Saif S."/>
            <person name="Shea T."/>
            <person name="Sisk P."/>
            <person name="Sykes S."/>
            <person name="Wortman J."/>
            <person name="Nusbaum C."/>
            <person name="Birren B."/>
        </authorList>
    </citation>
    <scope>NUCLEOTIDE SEQUENCE [LARGE SCALE GENOMIC DNA]</scope>
    <source>
        <strain evidence="3">race PST-78</strain>
    </source>
</reference>
<feature type="compositionally biased region" description="Polar residues" evidence="1">
    <location>
        <begin position="1"/>
        <end position="30"/>
    </location>
</feature>
<evidence type="ECO:0000313" key="2">
    <source>
        <dbReference type="EMBL" id="KNE99811.1"/>
    </source>
</evidence>
<name>A0A0L0VKR4_9BASI</name>